<feature type="transmembrane region" description="Helical" evidence="1">
    <location>
        <begin position="153"/>
        <end position="174"/>
    </location>
</feature>
<dbReference type="Proteomes" id="UP000623681">
    <property type="component" value="Unassembled WGS sequence"/>
</dbReference>
<organism evidence="2 3">
    <name type="scientific">Clostridium paridis</name>
    <dbReference type="NCBI Taxonomy" id="2803863"/>
    <lineage>
        <taxon>Bacteria</taxon>
        <taxon>Bacillati</taxon>
        <taxon>Bacillota</taxon>
        <taxon>Clostridia</taxon>
        <taxon>Eubacteriales</taxon>
        <taxon>Clostridiaceae</taxon>
        <taxon>Clostridium</taxon>
    </lineage>
</organism>
<feature type="transmembrane region" description="Helical" evidence="1">
    <location>
        <begin position="186"/>
        <end position="204"/>
    </location>
</feature>
<name>A0A937FBT8_9CLOT</name>
<keyword evidence="3" id="KW-1185">Reference proteome</keyword>
<feature type="transmembrane region" description="Helical" evidence="1">
    <location>
        <begin position="96"/>
        <end position="122"/>
    </location>
</feature>
<evidence type="ECO:0000313" key="3">
    <source>
        <dbReference type="Proteomes" id="UP000623681"/>
    </source>
</evidence>
<gene>
    <name evidence="2" type="ORF">JK634_05180</name>
</gene>
<keyword evidence="1" id="KW-0472">Membrane</keyword>
<keyword evidence="1" id="KW-1133">Transmembrane helix</keyword>
<evidence type="ECO:0000313" key="2">
    <source>
        <dbReference type="EMBL" id="MBL4931190.1"/>
    </source>
</evidence>
<dbReference type="AlphaFoldDB" id="A0A937FBT8"/>
<keyword evidence="1" id="KW-0812">Transmembrane</keyword>
<accession>A0A937FBT8</accession>
<feature type="transmembrane region" description="Helical" evidence="1">
    <location>
        <begin position="237"/>
        <end position="259"/>
    </location>
</feature>
<dbReference type="RefSeq" id="WP_202766559.1">
    <property type="nucleotide sequence ID" value="NZ_JAESWA010000017.1"/>
</dbReference>
<feature type="transmembrane region" description="Helical" evidence="1">
    <location>
        <begin position="51"/>
        <end position="75"/>
    </location>
</feature>
<dbReference type="EMBL" id="JAESWA010000017">
    <property type="protein sequence ID" value="MBL4931190.1"/>
    <property type="molecule type" value="Genomic_DNA"/>
</dbReference>
<protein>
    <submittedName>
        <fullName evidence="2">ABC transporter permease</fullName>
    </submittedName>
</protein>
<sequence length="265" mass="28639">MLNLIQADIFKLRKSFAVKVLVGITTFSSIVMALMAYFIPKGTIDKSMTGIGFMFSDINMMSIIGAVIAGIFICGDFDNKVIHTAISSGYSRGTVIAGKSIVFLISIGILLIPYALVAVISLNSGLEFSMGSVGVGFLNLITRNSGVTLTLSYVGKLVAIILTLIVVYGAQLSICIPISLTIRRPVFVIAIYYGITILFAQLVGLKDKFQVLSDIFSWTPYGGNYTFLTLDSGVGDIFKALIVSLAFIVIMMLVSYSVFRKAEIK</sequence>
<feature type="transmembrane region" description="Helical" evidence="1">
    <location>
        <begin position="20"/>
        <end position="39"/>
    </location>
</feature>
<evidence type="ECO:0000256" key="1">
    <source>
        <dbReference type="SAM" id="Phobius"/>
    </source>
</evidence>
<proteinExistence type="predicted"/>
<comment type="caution">
    <text evidence="2">The sequence shown here is derived from an EMBL/GenBank/DDBJ whole genome shotgun (WGS) entry which is preliminary data.</text>
</comment>
<reference evidence="2" key="1">
    <citation type="submission" date="2021-01" db="EMBL/GenBank/DDBJ databases">
        <title>Genome public.</title>
        <authorList>
            <person name="Liu C."/>
            <person name="Sun Q."/>
        </authorList>
    </citation>
    <scope>NUCLEOTIDE SEQUENCE</scope>
    <source>
        <strain evidence="2">YIM B02565</strain>
    </source>
</reference>